<keyword evidence="1" id="KW-1133">Transmembrane helix</keyword>
<feature type="transmembrane region" description="Helical" evidence="1">
    <location>
        <begin position="54"/>
        <end position="72"/>
    </location>
</feature>
<dbReference type="AlphaFoldDB" id="A0A9D1K458"/>
<keyword evidence="1" id="KW-0812">Transmembrane</keyword>
<gene>
    <name evidence="2" type="ORF">IAD41_04070</name>
</gene>
<proteinExistence type="predicted"/>
<feature type="transmembrane region" description="Helical" evidence="1">
    <location>
        <begin position="92"/>
        <end position="109"/>
    </location>
</feature>
<evidence type="ECO:0000313" key="3">
    <source>
        <dbReference type="Proteomes" id="UP000824139"/>
    </source>
</evidence>
<evidence type="ECO:0000313" key="2">
    <source>
        <dbReference type="EMBL" id="HIS82763.1"/>
    </source>
</evidence>
<comment type="caution">
    <text evidence="2">The sequence shown here is derived from an EMBL/GenBank/DDBJ whole genome shotgun (WGS) entry which is preliminary data.</text>
</comment>
<sequence>MSVNPVSLSNTNLSKRCEVPNFTANTNEKPVTQPSAAKVDSADKFISKIEKMPPAAVGLSSAVLWFGVGMGLDKLIGMVFKSMKSSLKTSLIMNGIFGAVMGGMSYWRAKKEG</sequence>
<accession>A0A9D1K458</accession>
<organism evidence="2 3">
    <name type="scientific">Candidatus Scatenecus faecavium</name>
    <dbReference type="NCBI Taxonomy" id="2840915"/>
    <lineage>
        <taxon>Bacteria</taxon>
        <taxon>Candidatus Scatenecus</taxon>
    </lineage>
</organism>
<reference evidence="2" key="1">
    <citation type="submission" date="2020-10" db="EMBL/GenBank/DDBJ databases">
        <authorList>
            <person name="Gilroy R."/>
        </authorList>
    </citation>
    <scope>NUCLEOTIDE SEQUENCE</scope>
    <source>
        <strain evidence="2">CHK152-2994</strain>
    </source>
</reference>
<name>A0A9D1K458_9BACT</name>
<keyword evidence="1" id="KW-0472">Membrane</keyword>
<dbReference type="EMBL" id="DVJO01000088">
    <property type="protein sequence ID" value="HIS82763.1"/>
    <property type="molecule type" value="Genomic_DNA"/>
</dbReference>
<protein>
    <submittedName>
        <fullName evidence="2">Uncharacterized protein</fullName>
    </submittedName>
</protein>
<dbReference type="Proteomes" id="UP000824139">
    <property type="component" value="Unassembled WGS sequence"/>
</dbReference>
<evidence type="ECO:0000256" key="1">
    <source>
        <dbReference type="SAM" id="Phobius"/>
    </source>
</evidence>
<reference evidence="2" key="2">
    <citation type="journal article" date="2021" name="PeerJ">
        <title>Extensive microbial diversity within the chicken gut microbiome revealed by metagenomics and culture.</title>
        <authorList>
            <person name="Gilroy R."/>
            <person name="Ravi A."/>
            <person name="Getino M."/>
            <person name="Pursley I."/>
            <person name="Horton D.L."/>
            <person name="Alikhan N.F."/>
            <person name="Baker D."/>
            <person name="Gharbi K."/>
            <person name="Hall N."/>
            <person name="Watson M."/>
            <person name="Adriaenssens E.M."/>
            <person name="Foster-Nyarko E."/>
            <person name="Jarju S."/>
            <person name="Secka A."/>
            <person name="Antonio M."/>
            <person name="Oren A."/>
            <person name="Chaudhuri R.R."/>
            <person name="La Ragione R."/>
            <person name="Hildebrand F."/>
            <person name="Pallen M.J."/>
        </authorList>
    </citation>
    <scope>NUCLEOTIDE SEQUENCE</scope>
    <source>
        <strain evidence="2">CHK152-2994</strain>
    </source>
</reference>